<dbReference type="EMBL" id="JASODW010000003">
    <property type="protein sequence ID" value="MDK6274889.1"/>
    <property type="molecule type" value="Genomic_DNA"/>
</dbReference>
<dbReference type="Proteomes" id="UP001240483">
    <property type="component" value="Unassembled WGS sequence"/>
</dbReference>
<feature type="transmembrane region" description="Helical" evidence="1">
    <location>
        <begin position="12"/>
        <end position="40"/>
    </location>
</feature>
<evidence type="ECO:0000259" key="2">
    <source>
        <dbReference type="Pfam" id="PF01478"/>
    </source>
</evidence>
<reference evidence="4 5" key="1">
    <citation type="submission" date="2018-05" db="EMBL/GenBank/DDBJ databases">
        <title>Draft Genome Sequence of Arthrobacter cumminsii IME1328, Isolated from a Patient Who Suffered from Foot Ulcers in China.</title>
        <authorList>
            <person name="Li M."/>
            <person name="Jiang Z."/>
            <person name="Sun Q."/>
            <person name="Tong Y."/>
        </authorList>
    </citation>
    <scope>NUCLEOTIDE SEQUENCE [LARGE SCALE GENOMIC DNA]</scope>
    <source>
        <strain evidence="4 5">IME1328</strain>
    </source>
</reference>
<gene>
    <name evidence="4" type="ORF">CAY35_05375</name>
    <name evidence="3" type="ORF">QP116_03900</name>
</gene>
<evidence type="ECO:0000313" key="6">
    <source>
        <dbReference type="Proteomes" id="UP001240483"/>
    </source>
</evidence>
<dbReference type="EC" id="3.4.23.43" evidence="3"/>
<dbReference type="Pfam" id="PF01478">
    <property type="entry name" value="Peptidase_A24"/>
    <property type="match status" value="1"/>
</dbReference>
<name>A0AAP4FDD9_9MICC</name>
<keyword evidence="1" id="KW-0472">Membrane</keyword>
<reference evidence="3" key="2">
    <citation type="submission" date="2023-05" db="EMBL/GenBank/DDBJ databases">
        <title>Cataloging the Phylogenetic Diversity of Human Bladder Bacteria.</title>
        <authorList>
            <person name="Du J."/>
        </authorList>
    </citation>
    <scope>NUCLEOTIDE SEQUENCE</scope>
    <source>
        <strain evidence="3">UMB9978</strain>
    </source>
</reference>
<organism evidence="3 6">
    <name type="scientific">Pseudoglutamicibacter cumminsii</name>
    <dbReference type="NCBI Taxonomy" id="156979"/>
    <lineage>
        <taxon>Bacteria</taxon>
        <taxon>Bacillati</taxon>
        <taxon>Actinomycetota</taxon>
        <taxon>Actinomycetes</taxon>
        <taxon>Micrococcales</taxon>
        <taxon>Micrococcaceae</taxon>
        <taxon>Pseudoglutamicibacter</taxon>
    </lineage>
</organism>
<feature type="transmembrane region" description="Helical" evidence="1">
    <location>
        <begin position="110"/>
        <end position="141"/>
    </location>
</feature>
<evidence type="ECO:0000313" key="3">
    <source>
        <dbReference type="EMBL" id="MDK6274889.1"/>
    </source>
</evidence>
<proteinExistence type="predicted"/>
<keyword evidence="5" id="KW-1185">Reference proteome</keyword>
<keyword evidence="1" id="KW-0812">Transmembrane</keyword>
<evidence type="ECO:0000256" key="1">
    <source>
        <dbReference type="SAM" id="Phobius"/>
    </source>
</evidence>
<dbReference type="AlphaFoldDB" id="A0AAP4FDD9"/>
<evidence type="ECO:0000313" key="4">
    <source>
        <dbReference type="EMBL" id="PWI27874.1"/>
    </source>
</evidence>
<dbReference type="EMBL" id="QFWG01000005">
    <property type="protein sequence ID" value="PWI27874.1"/>
    <property type="molecule type" value="Genomic_DNA"/>
</dbReference>
<dbReference type="GO" id="GO:0004190">
    <property type="term" value="F:aspartic-type endopeptidase activity"/>
    <property type="evidence" value="ECO:0007669"/>
    <property type="project" value="UniProtKB-EC"/>
</dbReference>
<feature type="transmembrane region" description="Helical" evidence="1">
    <location>
        <begin position="79"/>
        <end position="98"/>
    </location>
</feature>
<keyword evidence="1" id="KW-1133">Transmembrane helix</keyword>
<feature type="transmembrane region" description="Helical" evidence="1">
    <location>
        <begin position="52"/>
        <end position="73"/>
    </location>
</feature>
<dbReference type="PROSITE" id="PS51257">
    <property type="entry name" value="PROKAR_LIPOPROTEIN"/>
    <property type="match status" value="1"/>
</dbReference>
<dbReference type="RefSeq" id="WP_109303653.1">
    <property type="nucleotide sequence ID" value="NZ_CALUAG010000010.1"/>
</dbReference>
<feature type="transmembrane region" description="Helical" evidence="1">
    <location>
        <begin position="153"/>
        <end position="170"/>
    </location>
</feature>
<feature type="domain" description="Prepilin type IV endopeptidase peptidase" evidence="2">
    <location>
        <begin position="29"/>
        <end position="138"/>
    </location>
</feature>
<accession>A0AAP4FDD9</accession>
<dbReference type="Gene3D" id="1.20.120.1220">
    <property type="match status" value="1"/>
</dbReference>
<comment type="caution">
    <text evidence="3">The sequence shown here is derived from an EMBL/GenBank/DDBJ whole genome shotgun (WGS) entry which is preliminary data.</text>
</comment>
<dbReference type="GO" id="GO:0016020">
    <property type="term" value="C:membrane"/>
    <property type="evidence" value="ECO:0007669"/>
    <property type="project" value="InterPro"/>
</dbReference>
<keyword evidence="3" id="KW-0378">Hydrolase</keyword>
<sequence length="171" mass="17665">MRTLILSYAESGTLWGLIVSASLVCSCVAFVGFGAVLAVIDARTHRLPNVWVGRLSATCAFFLTLATFASIGAGEFLGFAWALAAAGGALVFLGLRWMTRKGLGLGDVKLAPVLCALCAVVSWGHVLLAGVLMCLIAGVHALIVMIATRNPRAFIAFGPAMLCGTGLALAL</sequence>
<dbReference type="InterPro" id="IPR000045">
    <property type="entry name" value="Prepilin_IV_endopep_pep"/>
</dbReference>
<evidence type="ECO:0000313" key="5">
    <source>
        <dbReference type="Proteomes" id="UP000245514"/>
    </source>
</evidence>
<protein>
    <submittedName>
        <fullName evidence="3">Prepilin peptidase</fullName>
        <ecNumber evidence="3">3.4.23.43</ecNumber>
    </submittedName>
</protein>
<dbReference type="Proteomes" id="UP000245514">
    <property type="component" value="Unassembled WGS sequence"/>
</dbReference>